<evidence type="ECO:0000256" key="3">
    <source>
        <dbReference type="ARBA" id="ARBA00022475"/>
    </source>
</evidence>
<evidence type="ECO:0000256" key="4">
    <source>
        <dbReference type="ARBA" id="ARBA00022622"/>
    </source>
</evidence>
<dbReference type="GO" id="GO:0005886">
    <property type="term" value="C:plasma membrane"/>
    <property type="evidence" value="ECO:0007669"/>
    <property type="project" value="UniProtKB-SubCell"/>
</dbReference>
<evidence type="ECO:0000256" key="7">
    <source>
        <dbReference type="ARBA" id="ARBA00023136"/>
    </source>
</evidence>
<feature type="chain" id="PRO_5034222226" description="Glypican 2" evidence="14">
    <location>
        <begin position="24"/>
        <end position="659"/>
    </location>
</feature>
<evidence type="ECO:0000256" key="6">
    <source>
        <dbReference type="ARBA" id="ARBA00022974"/>
    </source>
</evidence>
<dbReference type="Pfam" id="PF01153">
    <property type="entry name" value="Glypican"/>
    <property type="match status" value="2"/>
</dbReference>
<comment type="function">
    <text evidence="12">Cell surface proteoglycan.</text>
</comment>
<keyword evidence="10 12" id="KW-0449">Lipoprotein</keyword>
<reference evidence="15" key="2">
    <citation type="submission" date="2025-08" db="UniProtKB">
        <authorList>
            <consortium name="Ensembl"/>
        </authorList>
    </citation>
    <scope>IDENTIFICATION</scope>
</reference>
<dbReference type="AlphaFoldDB" id="A0A8C0SS24"/>
<evidence type="ECO:0000256" key="8">
    <source>
        <dbReference type="ARBA" id="ARBA00023180"/>
    </source>
</evidence>
<feature type="region of interest" description="Disordered" evidence="13">
    <location>
        <begin position="602"/>
        <end position="637"/>
    </location>
</feature>
<sequence>MSALRSLLLLLLSLCPGPGPGLGSEAKVTRSCIETRQVLGARGYSLSLLPPALISGEHLRICPQEYTCCSSEIEQRLTWDTEATFRGLVEENGSFLVHTLASRHRKFDEIFREMLLSSEHSLALLFHRSFGHLYSQHAPVFSGLFSRLRDYYERSGEGLDDALVDFWAQLLERLFPLLHPQYIFSPDYLFCLTRLASSADDSLKPFGDIPRRLYLQITRALVAARAFIQGLETGRDVVSEALKVPMSEGCKRAVMRLTGCPLCRGVPSLPPCRGFCFNVANGCLRNQGLDPDWEAYLDALLLLAEKLQGSFSFELAARSIGLKISEALMYLQDNSVAVSAQVFQQCGNPERILARTRRAPPPQEEVGRFWTPPAAAGAAAAAAPAGAGAGAGAGAEEERPTTTASTSMNRLVSAWREAAAGGPGGRQVGGACSSPAALSARPGVGAPRAARPGEGLLGRAAHDGVRGPPHGGGHLSGGGTLLDRSWAGPVRPGVGGRAGGDCGSAGPGGSLRGCSARRYLSPVVGISPTEQLDNPEMEKEDSGSDLQTRRRRLQLRAATTRMKVAALGRDLELEDWDEDASGSGEGQHYADDWMAGAAAVAPPARLPRPPRRDVSGGRGGGVLVRHNQGRSRTGGTSVGFHTQPILILFLSALALLGPR</sequence>
<evidence type="ECO:0000256" key="13">
    <source>
        <dbReference type="SAM" id="MobiDB-lite"/>
    </source>
</evidence>
<evidence type="ECO:0000313" key="16">
    <source>
        <dbReference type="Proteomes" id="UP000694542"/>
    </source>
</evidence>
<accession>A0A8C0SS24</accession>
<evidence type="ECO:0000256" key="5">
    <source>
        <dbReference type="ARBA" id="ARBA00022729"/>
    </source>
</evidence>
<protein>
    <recommendedName>
        <fullName evidence="17">Glypican 2</fullName>
    </recommendedName>
</protein>
<dbReference type="PANTHER" id="PTHR10822:SF24">
    <property type="entry name" value="GLYPICAN-2"/>
    <property type="match status" value="1"/>
</dbReference>
<feature type="region of interest" description="Disordered" evidence="13">
    <location>
        <begin position="525"/>
        <end position="549"/>
    </location>
</feature>
<gene>
    <name evidence="15" type="primary">GPC2</name>
</gene>
<keyword evidence="5 14" id="KW-0732">Signal</keyword>
<comment type="similarity">
    <text evidence="2 11">Belongs to the glypican family.</text>
</comment>
<name>A0A8C0SS24_CANLF</name>
<feature type="compositionally biased region" description="Polar residues" evidence="13">
    <location>
        <begin position="401"/>
        <end position="410"/>
    </location>
</feature>
<dbReference type="PANTHER" id="PTHR10822">
    <property type="entry name" value="GLYPICAN"/>
    <property type="match status" value="1"/>
</dbReference>
<keyword evidence="7 12" id="KW-0472">Membrane</keyword>
<comment type="subcellular location">
    <subcellularLocation>
        <location evidence="1">Cell membrane</location>
        <topology evidence="1">Lipid-anchor</topology>
        <topology evidence="1">GPI-anchor</topology>
        <orientation evidence="1">Extracellular side</orientation>
    </subcellularLocation>
</comment>
<feature type="signal peptide" evidence="14">
    <location>
        <begin position="1"/>
        <end position="23"/>
    </location>
</feature>
<dbReference type="Ensembl" id="ENSCAFT00040029923.1">
    <property type="protein sequence ID" value="ENSCAFP00040025996.1"/>
    <property type="gene ID" value="ENSCAFG00040016245.1"/>
</dbReference>
<keyword evidence="6 12" id="KW-0654">Proteoglycan</keyword>
<feature type="compositionally biased region" description="Gly residues" evidence="13">
    <location>
        <begin position="469"/>
        <end position="480"/>
    </location>
</feature>
<evidence type="ECO:0000256" key="1">
    <source>
        <dbReference type="ARBA" id="ARBA00004471"/>
    </source>
</evidence>
<dbReference type="GO" id="GO:0009966">
    <property type="term" value="P:regulation of signal transduction"/>
    <property type="evidence" value="ECO:0007669"/>
    <property type="project" value="InterPro"/>
</dbReference>
<proteinExistence type="inferred from homology"/>
<keyword evidence="3" id="KW-1003">Cell membrane</keyword>
<evidence type="ECO:0000256" key="12">
    <source>
        <dbReference type="RuleBase" id="RU003519"/>
    </source>
</evidence>
<dbReference type="InterPro" id="IPR001863">
    <property type="entry name" value="Glypican"/>
</dbReference>
<dbReference type="InterPro" id="IPR019803">
    <property type="entry name" value="Glypican_CS"/>
</dbReference>
<reference evidence="15" key="1">
    <citation type="submission" date="2018-10" db="EMBL/GenBank/DDBJ databases">
        <title>De novo assembly of a Great Dane genome.</title>
        <authorList>
            <person name="Kidd J.M."/>
            <person name="Pendleton A.L."/>
            <person name="Shen F."/>
            <person name="Emery S."/>
        </authorList>
    </citation>
    <scope>NUCLEOTIDE SEQUENCE [LARGE SCALE GENOMIC DNA]</scope>
    <source>
        <strain evidence="15">Great Dane</strain>
    </source>
</reference>
<dbReference type="PROSITE" id="PS01207">
    <property type="entry name" value="GLYPICAN"/>
    <property type="match status" value="1"/>
</dbReference>
<evidence type="ECO:0000256" key="11">
    <source>
        <dbReference type="RuleBase" id="RU003518"/>
    </source>
</evidence>
<keyword evidence="4 12" id="KW-0336">GPI-anchor</keyword>
<evidence type="ECO:0000256" key="9">
    <source>
        <dbReference type="ARBA" id="ARBA00023207"/>
    </source>
</evidence>
<evidence type="ECO:0008006" key="17">
    <source>
        <dbReference type="Google" id="ProtNLM"/>
    </source>
</evidence>
<keyword evidence="8" id="KW-0325">Glycoprotein</keyword>
<feature type="region of interest" description="Disordered" evidence="13">
    <location>
        <begin position="380"/>
        <end position="486"/>
    </location>
</feature>
<feature type="compositionally biased region" description="Low complexity" evidence="13">
    <location>
        <begin position="440"/>
        <end position="453"/>
    </location>
</feature>
<evidence type="ECO:0000256" key="14">
    <source>
        <dbReference type="SAM" id="SignalP"/>
    </source>
</evidence>
<dbReference type="GO" id="GO:0098552">
    <property type="term" value="C:side of membrane"/>
    <property type="evidence" value="ECO:0007669"/>
    <property type="project" value="UniProtKB-KW"/>
</dbReference>
<evidence type="ECO:0000256" key="10">
    <source>
        <dbReference type="ARBA" id="ARBA00023288"/>
    </source>
</evidence>
<dbReference type="Proteomes" id="UP000694542">
    <property type="component" value="Chromosome 6"/>
</dbReference>
<keyword evidence="9 12" id="KW-0357">Heparan sulfate</keyword>
<evidence type="ECO:0000256" key="2">
    <source>
        <dbReference type="ARBA" id="ARBA00010260"/>
    </source>
</evidence>
<evidence type="ECO:0000313" key="15">
    <source>
        <dbReference type="Ensembl" id="ENSCAFP00040025996.1"/>
    </source>
</evidence>
<organism evidence="15 16">
    <name type="scientific">Canis lupus familiaris</name>
    <name type="common">Dog</name>
    <name type="synonym">Canis familiaris</name>
    <dbReference type="NCBI Taxonomy" id="9615"/>
    <lineage>
        <taxon>Eukaryota</taxon>
        <taxon>Metazoa</taxon>
        <taxon>Chordata</taxon>
        <taxon>Craniata</taxon>
        <taxon>Vertebrata</taxon>
        <taxon>Euteleostomi</taxon>
        <taxon>Mammalia</taxon>
        <taxon>Eutheria</taxon>
        <taxon>Laurasiatheria</taxon>
        <taxon>Carnivora</taxon>
        <taxon>Caniformia</taxon>
        <taxon>Canidae</taxon>
        <taxon>Canis</taxon>
    </lineage>
</organism>